<feature type="signal peptide" evidence="1">
    <location>
        <begin position="1"/>
        <end position="28"/>
    </location>
</feature>
<reference evidence="2" key="1">
    <citation type="submission" date="2019-10" db="EMBL/GenBank/DDBJ databases">
        <authorList>
            <person name="Soares A.E.R."/>
            <person name="Aleixo A."/>
            <person name="Schneider P."/>
            <person name="Miyaki C.Y."/>
            <person name="Schneider M.P."/>
            <person name="Mello C."/>
            <person name="Vasconcelos A.T.R."/>
        </authorList>
    </citation>
    <scope>NUCLEOTIDE SEQUENCE</scope>
    <source>
        <tissue evidence="2">Muscle</tissue>
    </source>
</reference>
<sequence length="94" mass="10353">MLCLMPPRTWLALLAATTLLTHIQLAINQDLQGPFHGTAFQYLIPQSLHVGIDSGSVDLLVSEVIDEETDLNSLKYILEKKSSLECTLKEEGAT</sequence>
<keyword evidence="3" id="KW-1185">Reference proteome</keyword>
<feature type="chain" id="PRO_5045318528" evidence="1">
    <location>
        <begin position="29"/>
        <end position="94"/>
    </location>
</feature>
<keyword evidence="1" id="KW-0732">Signal</keyword>
<name>A0ABQ9DLR2_9PASS</name>
<proteinExistence type="predicted"/>
<comment type="caution">
    <text evidence="2">The sequence shown here is derived from an EMBL/GenBank/DDBJ whole genome shotgun (WGS) entry which is preliminary data.</text>
</comment>
<dbReference type="EMBL" id="WHWB01033234">
    <property type="protein sequence ID" value="KAJ7421212.1"/>
    <property type="molecule type" value="Genomic_DNA"/>
</dbReference>
<dbReference type="Proteomes" id="UP001145742">
    <property type="component" value="Unassembled WGS sequence"/>
</dbReference>
<organism evidence="2 3">
    <name type="scientific">Willisornis vidua</name>
    <name type="common">Xingu scale-backed antbird</name>
    <dbReference type="NCBI Taxonomy" id="1566151"/>
    <lineage>
        <taxon>Eukaryota</taxon>
        <taxon>Metazoa</taxon>
        <taxon>Chordata</taxon>
        <taxon>Craniata</taxon>
        <taxon>Vertebrata</taxon>
        <taxon>Euteleostomi</taxon>
        <taxon>Archelosauria</taxon>
        <taxon>Archosauria</taxon>
        <taxon>Dinosauria</taxon>
        <taxon>Saurischia</taxon>
        <taxon>Theropoda</taxon>
        <taxon>Coelurosauria</taxon>
        <taxon>Aves</taxon>
        <taxon>Neognathae</taxon>
        <taxon>Neoaves</taxon>
        <taxon>Telluraves</taxon>
        <taxon>Australaves</taxon>
        <taxon>Passeriformes</taxon>
        <taxon>Thamnophilidae</taxon>
        <taxon>Willisornis</taxon>
    </lineage>
</organism>
<gene>
    <name evidence="2" type="ORF">WISP_43878</name>
</gene>
<evidence type="ECO:0000256" key="1">
    <source>
        <dbReference type="SAM" id="SignalP"/>
    </source>
</evidence>
<protein>
    <submittedName>
        <fullName evidence="2">Uncharacterized protein</fullName>
    </submittedName>
</protein>
<evidence type="ECO:0000313" key="3">
    <source>
        <dbReference type="Proteomes" id="UP001145742"/>
    </source>
</evidence>
<evidence type="ECO:0000313" key="2">
    <source>
        <dbReference type="EMBL" id="KAJ7421212.1"/>
    </source>
</evidence>
<accession>A0ABQ9DLR2</accession>